<name>A0A151ZK34_TIELA</name>
<dbReference type="Gene3D" id="2.60.40.420">
    <property type="entry name" value="Cupredoxins - blue copper proteins"/>
    <property type="match status" value="1"/>
</dbReference>
<dbReference type="InterPro" id="IPR008965">
    <property type="entry name" value="CBM2/CBM3_carb-bd_dom_sf"/>
</dbReference>
<dbReference type="InParanoid" id="A0A151ZK34"/>
<dbReference type="OrthoDB" id="21556at2759"/>
<dbReference type="SUPFAM" id="SSF49384">
    <property type="entry name" value="Carbohydrate-binding domain"/>
    <property type="match status" value="1"/>
</dbReference>
<gene>
    <name evidence="4" type="ORF">DLAC_04465</name>
</gene>
<dbReference type="Pfam" id="PF09478">
    <property type="entry name" value="CBM49"/>
    <property type="match status" value="2"/>
</dbReference>
<dbReference type="Proteomes" id="UP000076078">
    <property type="component" value="Unassembled WGS sequence"/>
</dbReference>
<accession>A0A151ZK34</accession>
<feature type="region of interest" description="Disordered" evidence="1">
    <location>
        <begin position="104"/>
        <end position="221"/>
    </location>
</feature>
<dbReference type="AlphaFoldDB" id="A0A151ZK34"/>
<protein>
    <submittedName>
        <fullName evidence="4">Cellulase</fullName>
    </submittedName>
</protein>
<dbReference type="GO" id="GO:0030198">
    <property type="term" value="P:extracellular matrix organization"/>
    <property type="evidence" value="ECO:0007669"/>
    <property type="project" value="TreeGrafter"/>
</dbReference>
<evidence type="ECO:0000313" key="5">
    <source>
        <dbReference type="Proteomes" id="UP000076078"/>
    </source>
</evidence>
<feature type="signal peptide" evidence="2">
    <location>
        <begin position="1"/>
        <end position="21"/>
    </location>
</feature>
<feature type="domain" description="Carbohydrate binding" evidence="3">
    <location>
        <begin position="226"/>
        <end position="310"/>
    </location>
</feature>
<feature type="compositionally biased region" description="Low complexity" evidence="1">
    <location>
        <begin position="203"/>
        <end position="221"/>
    </location>
</feature>
<dbReference type="PANTHER" id="PTHR33239:SF19">
    <property type="entry name" value="CARBOHYDRATE BINDING DOMAIN-CONTAINING PROTEIN-RELATED"/>
    <property type="match status" value="1"/>
</dbReference>
<feature type="domain" description="Carbohydrate binding" evidence="3">
    <location>
        <begin position="407"/>
        <end position="488"/>
    </location>
</feature>
<feature type="compositionally biased region" description="Low complexity" evidence="1">
    <location>
        <begin position="109"/>
        <end position="143"/>
    </location>
</feature>
<dbReference type="InterPro" id="IPR008972">
    <property type="entry name" value="Cupredoxin"/>
</dbReference>
<evidence type="ECO:0000259" key="3">
    <source>
        <dbReference type="SMART" id="SM01063"/>
    </source>
</evidence>
<dbReference type="STRING" id="361077.A0A151ZK34"/>
<evidence type="ECO:0000313" key="4">
    <source>
        <dbReference type="EMBL" id="KYQ94174.1"/>
    </source>
</evidence>
<dbReference type="EMBL" id="LODT01000022">
    <property type="protein sequence ID" value="KYQ94174.1"/>
    <property type="molecule type" value="Genomic_DNA"/>
</dbReference>
<keyword evidence="5" id="KW-1185">Reference proteome</keyword>
<dbReference type="FunCoup" id="A0A151ZK34">
    <property type="interactions" value="377"/>
</dbReference>
<dbReference type="SUPFAM" id="SSF49503">
    <property type="entry name" value="Cupredoxins"/>
    <property type="match status" value="1"/>
</dbReference>
<dbReference type="InterPro" id="IPR019028">
    <property type="entry name" value="CBM_49"/>
</dbReference>
<sequence>MNSKNKLLFLVLLILVCQSMADSIIVFWNSNSSPGTINLKTGDTITFYSTDGQSHTVESSDGTIDSGVFSGSASNPGKFVLKVTNTGTLDLQSKGETLSLSLTVSNAPSTSSSTGSTTSSTSSTATTSTGGSSTSGGSSTTSTTGGGGTSTTTSSPTTGSPLTSGSSSTTTTTTTTTTNPGTTGSSSEPSTTTGGSGTGSSQGGSSSEQSSSQGSESSGEQLTCKSILEQVQNDQWTYSGVTYTVYQVKFTNKGVYDIEDVQISTMTPENLFHVWEFSRENNILSFPTYRNVAPLKPGSFVYFGYITNGTVPLSFHPSLTCSEDPSSSQSGSSSEQSSSQGGSSSEQSSSQGGSSSEQSSSQGSSSQGGSSSEQSSSQGGSSSEQSSSQGSSSQGGSSEQPTEGCSATIEEHVVTKWKDSEVYPFSHIIATVRNTGTKPLKSISLNISPLTQIWNVEQSADGSYKLPSYQPTIEAGAGFSFGYIVPSHPENGSNSIVMSSVKELLIILTVVILSCYCINSQAIYATYTNGIFKQWNRLGMCAPSNGFLNYIMEYDEINQTLKVASFYDSYCQYPNQISIYELGVEYFNNTIFEVQSSEDIILPDNTFQITVSNNETNSCVGGDPFILYSSYQQPQCMNAYLLSESNVFEITQCLNSTHIQTTYFYDTQCTQPWTQGPFINSIVNSNYCTGTGTRAVVTCY</sequence>
<feature type="compositionally biased region" description="Low complexity" evidence="1">
    <location>
        <begin position="150"/>
        <end position="193"/>
    </location>
</feature>
<dbReference type="InterPro" id="IPR052879">
    <property type="entry name" value="Dd_Spore_Germination_Stalk"/>
</dbReference>
<dbReference type="GO" id="GO:0005201">
    <property type="term" value="F:extracellular matrix structural constituent"/>
    <property type="evidence" value="ECO:0007669"/>
    <property type="project" value="TreeGrafter"/>
</dbReference>
<dbReference type="PANTHER" id="PTHR33239">
    <property type="entry name" value="CELLULOSE-BINDING DOMAIN-CONTAINING PROTEIN-RELATED"/>
    <property type="match status" value="1"/>
</dbReference>
<feature type="chain" id="PRO_5007593376" evidence="2">
    <location>
        <begin position="22"/>
        <end position="700"/>
    </location>
</feature>
<feature type="compositionally biased region" description="Low complexity" evidence="1">
    <location>
        <begin position="326"/>
        <end position="400"/>
    </location>
</feature>
<organism evidence="4 5">
    <name type="scientific">Tieghemostelium lacteum</name>
    <name type="common">Slime mold</name>
    <name type="synonym">Dictyostelium lacteum</name>
    <dbReference type="NCBI Taxonomy" id="361077"/>
    <lineage>
        <taxon>Eukaryota</taxon>
        <taxon>Amoebozoa</taxon>
        <taxon>Evosea</taxon>
        <taxon>Eumycetozoa</taxon>
        <taxon>Dictyostelia</taxon>
        <taxon>Dictyosteliales</taxon>
        <taxon>Raperosteliaceae</taxon>
        <taxon>Tieghemostelium</taxon>
    </lineage>
</organism>
<evidence type="ECO:0000256" key="2">
    <source>
        <dbReference type="SAM" id="SignalP"/>
    </source>
</evidence>
<proteinExistence type="predicted"/>
<dbReference type="GO" id="GO:0031012">
    <property type="term" value="C:extracellular matrix"/>
    <property type="evidence" value="ECO:0007669"/>
    <property type="project" value="TreeGrafter"/>
</dbReference>
<reference evidence="4 5" key="1">
    <citation type="submission" date="2015-12" db="EMBL/GenBank/DDBJ databases">
        <title>Dictyostelia acquired genes for synthesis and detection of signals that induce cell-type specialization by lateral gene transfer from prokaryotes.</title>
        <authorList>
            <person name="Gloeckner G."/>
            <person name="Schaap P."/>
        </authorList>
    </citation>
    <scope>NUCLEOTIDE SEQUENCE [LARGE SCALE GENOMIC DNA]</scope>
    <source>
        <strain evidence="4 5">TK</strain>
    </source>
</reference>
<dbReference type="OMA" id="GEVDHYI"/>
<dbReference type="SMART" id="SM01063">
    <property type="entry name" value="CBM49"/>
    <property type="match status" value="2"/>
</dbReference>
<comment type="caution">
    <text evidence="4">The sequence shown here is derived from an EMBL/GenBank/DDBJ whole genome shotgun (WGS) entry which is preliminary data.</text>
</comment>
<dbReference type="GO" id="GO:0030246">
    <property type="term" value="F:carbohydrate binding"/>
    <property type="evidence" value="ECO:0007669"/>
    <property type="project" value="InterPro"/>
</dbReference>
<evidence type="ECO:0000256" key="1">
    <source>
        <dbReference type="SAM" id="MobiDB-lite"/>
    </source>
</evidence>
<keyword evidence="2" id="KW-0732">Signal</keyword>
<feature type="region of interest" description="Disordered" evidence="1">
    <location>
        <begin position="320"/>
        <end position="405"/>
    </location>
</feature>